<feature type="domain" description="Autotransporter" evidence="2">
    <location>
        <begin position="601"/>
        <end position="884"/>
    </location>
</feature>
<dbReference type="Gene3D" id="2.160.20.20">
    <property type="match status" value="1"/>
</dbReference>
<dbReference type="InterPro" id="IPR043990">
    <property type="entry name" value="AC_1"/>
</dbReference>
<dbReference type="InterPro" id="IPR011050">
    <property type="entry name" value="Pectin_lyase_fold/virulence"/>
</dbReference>
<dbReference type="eggNOG" id="COG3468">
    <property type="taxonomic scope" value="Bacteria"/>
</dbReference>
<dbReference type="PROSITE" id="PS51208">
    <property type="entry name" value="AUTOTRANSPORTER"/>
    <property type="match status" value="1"/>
</dbReference>
<dbReference type="InterPro" id="IPR006315">
    <property type="entry name" value="OM_autotransptr_brl_dom"/>
</dbReference>
<proteinExistence type="predicted"/>
<dbReference type="InterPro" id="IPR050909">
    <property type="entry name" value="Bact_Autotransporter_VF"/>
</dbReference>
<feature type="compositionally biased region" description="Low complexity" evidence="1">
    <location>
        <begin position="550"/>
        <end position="566"/>
    </location>
</feature>
<dbReference type="InterPro" id="IPR036709">
    <property type="entry name" value="Autotransporte_beta_dom_sf"/>
</dbReference>
<organism evidence="3 4">
    <name type="scientific">Yersinia aldovae</name>
    <dbReference type="NCBI Taxonomy" id="29483"/>
    <lineage>
        <taxon>Bacteria</taxon>
        <taxon>Pseudomonadati</taxon>
        <taxon>Pseudomonadota</taxon>
        <taxon>Gammaproteobacteria</taxon>
        <taxon>Enterobacterales</taxon>
        <taxon>Yersiniaceae</taxon>
        <taxon>Yersinia</taxon>
    </lineage>
</organism>
<dbReference type="eggNOG" id="COG3210">
    <property type="taxonomic scope" value="Bacteria"/>
</dbReference>
<dbReference type="SUPFAM" id="SSF103515">
    <property type="entry name" value="Autotransporter"/>
    <property type="match status" value="1"/>
</dbReference>
<dbReference type="STRING" id="1453495.AT01_412"/>
<dbReference type="InterPro" id="IPR012332">
    <property type="entry name" value="Autotransporter_pectin_lyase_C"/>
</dbReference>
<dbReference type="CDD" id="cd01344">
    <property type="entry name" value="PL2_Passenger_AT"/>
    <property type="match status" value="1"/>
</dbReference>
<dbReference type="NCBIfam" id="TIGR01414">
    <property type="entry name" value="autotrans_barl"/>
    <property type="match status" value="1"/>
</dbReference>
<dbReference type="Pfam" id="PF03797">
    <property type="entry name" value="Autotransporter"/>
    <property type="match status" value="1"/>
</dbReference>
<evidence type="ECO:0000256" key="1">
    <source>
        <dbReference type="SAM" id="MobiDB-lite"/>
    </source>
</evidence>
<accession>A0A0T9T4S6</accession>
<dbReference type="GO" id="GO:0019867">
    <property type="term" value="C:outer membrane"/>
    <property type="evidence" value="ECO:0007669"/>
    <property type="project" value="InterPro"/>
</dbReference>
<dbReference type="RefSeq" id="WP_004702016.1">
    <property type="nucleotide sequence ID" value="NZ_CQEJ01000003.1"/>
</dbReference>
<sequence length="884" mass="90978">MNKIHRIIKTFIVSFPVLLGGFSMVEAKAESTLNTQSGPIYLSLFGPETDFLVPETATITTITDSTIFGNRDADWRLIVYGSVIDNTYAMVAAGAIHLDSKTASGSHLDNYGIMAATQAGSGVSGVKLENGGTVVNHAGASIGSLGGYGIVSSKALAYIINNGAITGYSSGIRLASGGSVTQGITGIINSSDGPGILSDSGILTVNNAGTISSNSGGGILTRGDTHGSISNSGTITGPNAIQIQGSGGMIIENMGTLTGSNGTAVNLSGSNNQLILATGSTINGKVISSGSNNTLALRGDGTANNDFSGLTSISATDSGRWTLGGNVTTSAANATALVVQNGALMITGQLTNSGSGATANVSHGGILQVGDTTGGSLISNVNIEQGGTLGGYGNVTGNVLNAGELIVGRALTGGDHGEFTVNGDYEGRGGTVVFDTDMGADNASTDKLIINGSSFGESQIRVQSAHGEGAETYDGIKLIKVNGSQSDGQFTLAGRAVAGPYEYFLQQGTLTDSTNKDWYLRSTFGGTAPVSGDTGSGTSTDDHSNGGGNNSNNGDAASEGNAASGGRAVSSKTLRPEAGGYMANIAAAQTMFNLRLNDREGQAENSSMWLRQVGSRTGFSDGSGQLHSSANGYVVQGGGEVLSAAMGQDDRLGVGMMAGYGYNNNQTQSNRTGYKSRGIVDGYSAGMYATWYQDAKTQNGSYVDSWLQYSKLKASEQGDELAMQSYNINGLSASIESGYRMPVYQGTNGEVFVTPQAQVIWDGQKADTVRDDSNTQIQSTGTGTISTRFGVRVARDSVSDQDKGKDKLFTVYSEMNWLYHRKDPGVAMDNITVSQAGSRNVGEIKLGAEGKLNKNCNTWANVGQQMGGSGYNDSRVTVGLKYAF</sequence>
<name>A0A0T9T4S6_YERAL</name>
<dbReference type="EMBL" id="CQEJ01000003">
    <property type="protein sequence ID" value="CNK61955.1"/>
    <property type="molecule type" value="Genomic_DNA"/>
</dbReference>
<dbReference type="Gene3D" id="2.40.128.130">
    <property type="entry name" value="Autotransporter beta-domain"/>
    <property type="match status" value="1"/>
</dbReference>
<dbReference type="AlphaFoldDB" id="A0A0T9T4S6"/>
<dbReference type="PANTHER" id="PTHR12338">
    <property type="entry name" value="AUTOTRANSPORTER"/>
    <property type="match status" value="1"/>
</dbReference>
<feature type="region of interest" description="Disordered" evidence="1">
    <location>
        <begin position="527"/>
        <end position="570"/>
    </location>
</feature>
<evidence type="ECO:0000259" key="2">
    <source>
        <dbReference type="PROSITE" id="PS51208"/>
    </source>
</evidence>
<reference evidence="3 4" key="1">
    <citation type="submission" date="2015-03" db="EMBL/GenBank/DDBJ databases">
        <authorList>
            <person name="Murphy D."/>
        </authorList>
    </citation>
    <scope>NUCLEOTIDE SEQUENCE [LARGE SCALE GENOMIC DNA]</scope>
    <source>
        <strain evidence="3 4">IP06005</strain>
    </source>
</reference>
<dbReference type="PANTHER" id="PTHR12338:SF5">
    <property type="entry name" value="ANTIGEN 43-RELATED"/>
    <property type="match status" value="1"/>
</dbReference>
<gene>
    <name evidence="3" type="primary">icsA_2</name>
    <name evidence="3" type="ORF">ERS137965_00582</name>
</gene>
<dbReference type="SMART" id="SM00869">
    <property type="entry name" value="Autotransporter"/>
    <property type="match status" value="1"/>
</dbReference>
<dbReference type="InterPro" id="IPR005546">
    <property type="entry name" value="Autotransporte_beta"/>
</dbReference>
<dbReference type="Proteomes" id="UP000041595">
    <property type="component" value="Unassembled WGS sequence"/>
</dbReference>
<evidence type="ECO:0000313" key="4">
    <source>
        <dbReference type="Proteomes" id="UP000041595"/>
    </source>
</evidence>
<protein>
    <submittedName>
        <fullName evidence="3">Putative autotransporter protein</fullName>
    </submittedName>
</protein>
<dbReference type="SUPFAM" id="SSF51126">
    <property type="entry name" value="Pectin lyase-like"/>
    <property type="match status" value="1"/>
</dbReference>
<evidence type="ECO:0000313" key="3">
    <source>
        <dbReference type="EMBL" id="CNK61955.1"/>
    </source>
</evidence>
<dbReference type="Pfam" id="PF18883">
    <property type="entry name" value="AC_1"/>
    <property type="match status" value="1"/>
</dbReference>